<proteinExistence type="predicted"/>
<dbReference type="GeneID" id="31237643"/>
<name>A0ABV9VKJ9_STRAZ</name>
<dbReference type="Proteomes" id="UP001595908">
    <property type="component" value="Unassembled WGS sequence"/>
</dbReference>
<accession>A0ABV9VKJ9</accession>
<dbReference type="RefSeq" id="WP_157841782.1">
    <property type="nucleotide sequence ID" value="NZ_JBHSJE010000020.1"/>
</dbReference>
<organism evidence="2 3">
    <name type="scientific">Streptomyces atroolivaceus</name>
    <dbReference type="NCBI Taxonomy" id="66869"/>
    <lineage>
        <taxon>Bacteria</taxon>
        <taxon>Bacillati</taxon>
        <taxon>Actinomycetota</taxon>
        <taxon>Actinomycetes</taxon>
        <taxon>Kitasatosporales</taxon>
        <taxon>Streptomycetaceae</taxon>
        <taxon>Streptomyces</taxon>
    </lineage>
</organism>
<evidence type="ECO:0008006" key="4">
    <source>
        <dbReference type="Google" id="ProtNLM"/>
    </source>
</evidence>
<keyword evidence="1" id="KW-0472">Membrane</keyword>
<evidence type="ECO:0000256" key="1">
    <source>
        <dbReference type="SAM" id="Phobius"/>
    </source>
</evidence>
<feature type="transmembrane region" description="Helical" evidence="1">
    <location>
        <begin position="32"/>
        <end position="51"/>
    </location>
</feature>
<protein>
    <recommendedName>
        <fullName evidence="4">Integral membrane protein</fullName>
    </recommendedName>
</protein>
<dbReference type="EMBL" id="JBHSJE010000020">
    <property type="protein sequence ID" value="MFC4983615.1"/>
    <property type="molecule type" value="Genomic_DNA"/>
</dbReference>
<gene>
    <name evidence="2" type="ORF">ACFPL4_35750</name>
</gene>
<keyword evidence="3" id="KW-1185">Reference proteome</keyword>
<comment type="caution">
    <text evidence="2">The sequence shown here is derived from an EMBL/GenBank/DDBJ whole genome shotgun (WGS) entry which is preliminary data.</text>
</comment>
<feature type="transmembrane region" description="Helical" evidence="1">
    <location>
        <begin position="63"/>
        <end position="82"/>
    </location>
</feature>
<sequence length="104" mass="11160">MNRIALLTTLVTALALAAIVWSKPLQKTPFWSFVLLCVLFHPAGSALFSALDSTAGTAGTVAEWTFMCSANVLFAALVASAYRAIKCFRGTRANGHPYHQEVDA</sequence>
<evidence type="ECO:0000313" key="2">
    <source>
        <dbReference type="EMBL" id="MFC4983615.1"/>
    </source>
</evidence>
<keyword evidence="1" id="KW-1133">Transmembrane helix</keyword>
<keyword evidence="1" id="KW-0812">Transmembrane</keyword>
<reference evidence="3" key="1">
    <citation type="journal article" date="2019" name="Int. J. Syst. Evol. Microbiol.">
        <title>The Global Catalogue of Microorganisms (GCM) 10K type strain sequencing project: providing services to taxonomists for standard genome sequencing and annotation.</title>
        <authorList>
            <consortium name="The Broad Institute Genomics Platform"/>
            <consortium name="The Broad Institute Genome Sequencing Center for Infectious Disease"/>
            <person name="Wu L."/>
            <person name="Ma J."/>
        </authorList>
    </citation>
    <scope>NUCLEOTIDE SEQUENCE [LARGE SCALE GENOMIC DNA]</scope>
    <source>
        <strain evidence="3">ICMP 257</strain>
    </source>
</reference>
<evidence type="ECO:0000313" key="3">
    <source>
        <dbReference type="Proteomes" id="UP001595908"/>
    </source>
</evidence>